<organism evidence="2 3">
    <name type="scientific">Chlorella ohadii</name>
    <dbReference type="NCBI Taxonomy" id="2649997"/>
    <lineage>
        <taxon>Eukaryota</taxon>
        <taxon>Viridiplantae</taxon>
        <taxon>Chlorophyta</taxon>
        <taxon>core chlorophytes</taxon>
        <taxon>Trebouxiophyceae</taxon>
        <taxon>Chlorellales</taxon>
        <taxon>Chlorellaceae</taxon>
        <taxon>Chlorella clade</taxon>
        <taxon>Chlorella</taxon>
    </lineage>
</organism>
<dbReference type="GO" id="GO:0016020">
    <property type="term" value="C:membrane"/>
    <property type="evidence" value="ECO:0007669"/>
    <property type="project" value="TreeGrafter"/>
</dbReference>
<proteinExistence type="predicted"/>
<keyword evidence="3" id="KW-1185">Reference proteome</keyword>
<sequence>MAWNVLPAALLKGKPAPAQRRPALLLAGAALLALARWGPLVEALGSLGLALPLLATLLVAAGLHSLLAKAPAAKTAAPAAAPAPATPKPPTPLGPPLRGGRGLVVGPPAAGAEASPAALPSSAGRPSPFGTRPITTPEQLRRVLDEFEEGTASSPVQQPAEAGYSSAAGVRLGTSSPLLGPAPVYRPSAVPKGKAAVPVATDGKVGPSTLESKRGLLERLEMSERSLEHGTERLREWMAARVLKPLVRAIDTAHTSVIDTAARIGWQGVQLQPLESLSTQQRNHADDEVVVAQMREQLLARMQSLGSLQPPAEATACLEAVNAYQRLSALLRGEYPPGLLPPTPQGYVVARIRELAEGSCMAAFEWNKGGEWGGKPWSAELPTDSALLLYLFASYLAAPQWLFPQGDATSISGLSGTLYLGKLPTKPADGYVGVLPSRPPASPKVSEGTAVVGLQLGTQQPLFALIVAGDNIYAASGSTALLQVLLLFLRLCQLELGGALGGRHIQHLELAHVLKPYRPKFDLVSSAARLIGRYF</sequence>
<accession>A0AAD5DI29</accession>
<evidence type="ECO:0000313" key="3">
    <source>
        <dbReference type="Proteomes" id="UP001205105"/>
    </source>
</evidence>
<comment type="caution">
    <text evidence="2">The sequence shown here is derived from an EMBL/GenBank/DDBJ whole genome shotgun (WGS) entry which is preliminary data.</text>
</comment>
<dbReference type="Pfam" id="PF09786">
    <property type="entry name" value="CytochromB561_N"/>
    <property type="match status" value="1"/>
</dbReference>
<name>A0AAD5DI29_9CHLO</name>
<evidence type="ECO:0008006" key="4">
    <source>
        <dbReference type="Google" id="ProtNLM"/>
    </source>
</evidence>
<feature type="compositionally biased region" description="Pro residues" evidence="1">
    <location>
        <begin position="84"/>
        <end position="95"/>
    </location>
</feature>
<evidence type="ECO:0000256" key="1">
    <source>
        <dbReference type="SAM" id="MobiDB-lite"/>
    </source>
</evidence>
<gene>
    <name evidence="2" type="ORF">COHA_007809</name>
</gene>
<dbReference type="InterPro" id="IPR019176">
    <property type="entry name" value="Cytochrome_B561-rel"/>
</dbReference>
<dbReference type="PANTHER" id="PTHR21780:SF0">
    <property type="entry name" value="TRANSMEMBRANE PROTEIN 209"/>
    <property type="match status" value="1"/>
</dbReference>
<feature type="region of interest" description="Disordered" evidence="1">
    <location>
        <begin position="79"/>
        <end position="136"/>
    </location>
</feature>
<dbReference type="PANTHER" id="PTHR21780">
    <property type="entry name" value="TRANSMEMBRANE PROTEIN 209"/>
    <property type="match status" value="1"/>
</dbReference>
<dbReference type="Proteomes" id="UP001205105">
    <property type="component" value="Unassembled WGS sequence"/>
</dbReference>
<dbReference type="EMBL" id="JADXDR010000127">
    <property type="protein sequence ID" value="KAI7838405.1"/>
    <property type="molecule type" value="Genomic_DNA"/>
</dbReference>
<dbReference type="AlphaFoldDB" id="A0AAD5DI29"/>
<reference evidence="2" key="1">
    <citation type="submission" date="2020-11" db="EMBL/GenBank/DDBJ databases">
        <title>Chlorella ohadii genome sequencing and assembly.</title>
        <authorList>
            <person name="Murik O."/>
            <person name="Treves H."/>
            <person name="Kedem I."/>
            <person name="Shotland Y."/>
            <person name="Kaplan A."/>
        </authorList>
    </citation>
    <scope>NUCLEOTIDE SEQUENCE</scope>
    <source>
        <strain evidence="2">1</strain>
    </source>
</reference>
<evidence type="ECO:0000313" key="2">
    <source>
        <dbReference type="EMBL" id="KAI7838405.1"/>
    </source>
</evidence>
<protein>
    <recommendedName>
        <fullName evidence="4">Transmembrane protein 209</fullName>
    </recommendedName>
</protein>
<feature type="compositionally biased region" description="Low complexity" evidence="1">
    <location>
        <begin position="104"/>
        <end position="128"/>
    </location>
</feature>